<dbReference type="GO" id="GO:0006534">
    <property type="term" value="P:cysteine metabolic process"/>
    <property type="evidence" value="ECO:0007669"/>
    <property type="project" value="InterPro"/>
</dbReference>
<gene>
    <name evidence="8" type="ORF">SAMN04488558_10878</name>
</gene>
<keyword evidence="4" id="KW-0808">Transferase</keyword>
<dbReference type="Gene3D" id="3.90.1150.10">
    <property type="entry name" value="Aspartate Aminotransferase, domain 1"/>
    <property type="match status" value="1"/>
</dbReference>
<reference evidence="8 9" key="1">
    <citation type="submission" date="2016-10" db="EMBL/GenBank/DDBJ databases">
        <authorList>
            <person name="de Groot N.N."/>
        </authorList>
    </citation>
    <scope>NUCLEOTIDE SEQUENCE [LARGE SCALE GENOMIC DNA]</scope>
    <source>
        <strain evidence="8 9">DSM 15695</strain>
    </source>
</reference>
<dbReference type="GO" id="GO:0016829">
    <property type="term" value="F:lyase activity"/>
    <property type="evidence" value="ECO:0007669"/>
    <property type="project" value="UniProtKB-KW"/>
</dbReference>
<dbReference type="Proteomes" id="UP000198833">
    <property type="component" value="Unassembled WGS sequence"/>
</dbReference>
<evidence type="ECO:0000256" key="4">
    <source>
        <dbReference type="ARBA" id="ARBA00022679"/>
    </source>
</evidence>
<evidence type="ECO:0000256" key="1">
    <source>
        <dbReference type="ARBA" id="ARBA00001933"/>
    </source>
</evidence>
<dbReference type="Gene3D" id="3.40.640.10">
    <property type="entry name" value="Type I PLP-dependent aspartate aminotransferase-like (Major domain)"/>
    <property type="match status" value="1"/>
</dbReference>
<name>A0A1H9F5I9_9LACT</name>
<dbReference type="EMBL" id="FOEN01000008">
    <property type="protein sequence ID" value="SEQ33254.1"/>
    <property type="molecule type" value="Genomic_DNA"/>
</dbReference>
<evidence type="ECO:0000256" key="2">
    <source>
        <dbReference type="ARBA" id="ARBA00010447"/>
    </source>
</evidence>
<dbReference type="EC" id="2.8.1.7" evidence="3"/>
<comment type="cofactor">
    <cofactor evidence="1">
        <name>pyridoxal 5'-phosphate</name>
        <dbReference type="ChEBI" id="CHEBI:597326"/>
    </cofactor>
</comment>
<keyword evidence="5" id="KW-0663">Pyridoxal phosphate</keyword>
<dbReference type="InterPro" id="IPR010970">
    <property type="entry name" value="Cys_dSase_SufS"/>
</dbReference>
<dbReference type="InterPro" id="IPR015421">
    <property type="entry name" value="PyrdxlP-dep_Trfase_major"/>
</dbReference>
<accession>A0A1H9F5I9</accession>
<dbReference type="SUPFAM" id="SSF53383">
    <property type="entry name" value="PLP-dependent transferases"/>
    <property type="match status" value="1"/>
</dbReference>
<evidence type="ECO:0000256" key="6">
    <source>
        <dbReference type="ARBA" id="ARBA00050776"/>
    </source>
</evidence>
<dbReference type="GO" id="GO:0030170">
    <property type="term" value="F:pyridoxal phosphate binding"/>
    <property type="evidence" value="ECO:0007669"/>
    <property type="project" value="InterPro"/>
</dbReference>
<protein>
    <recommendedName>
        <fullName evidence="3">cysteine desulfurase</fullName>
        <ecNumber evidence="3">2.8.1.7</ecNumber>
    </recommendedName>
</protein>
<dbReference type="InterPro" id="IPR015424">
    <property type="entry name" value="PyrdxlP-dep_Trfase"/>
</dbReference>
<feature type="domain" description="Aminotransferase class V" evidence="7">
    <location>
        <begin position="23"/>
        <end position="393"/>
    </location>
</feature>
<dbReference type="InterPro" id="IPR016454">
    <property type="entry name" value="Cysteine_dSase"/>
</dbReference>
<dbReference type="STRING" id="89093.SAMN04488558_10878"/>
<dbReference type="PANTHER" id="PTHR43586">
    <property type="entry name" value="CYSTEINE DESULFURASE"/>
    <property type="match status" value="1"/>
</dbReference>
<evidence type="ECO:0000256" key="5">
    <source>
        <dbReference type="ARBA" id="ARBA00022898"/>
    </source>
</evidence>
<keyword evidence="9" id="KW-1185">Reference proteome</keyword>
<evidence type="ECO:0000313" key="9">
    <source>
        <dbReference type="Proteomes" id="UP000198833"/>
    </source>
</evidence>
<evidence type="ECO:0000259" key="7">
    <source>
        <dbReference type="Pfam" id="PF00266"/>
    </source>
</evidence>
<dbReference type="Pfam" id="PF00266">
    <property type="entry name" value="Aminotran_5"/>
    <property type="match status" value="1"/>
</dbReference>
<evidence type="ECO:0000256" key="3">
    <source>
        <dbReference type="ARBA" id="ARBA00012239"/>
    </source>
</evidence>
<evidence type="ECO:0000313" key="8">
    <source>
        <dbReference type="EMBL" id="SEQ33254.1"/>
    </source>
</evidence>
<comment type="similarity">
    <text evidence="2">Belongs to the class-V pyridoxal-phosphate-dependent aminotransferase family. Csd subfamily.</text>
</comment>
<dbReference type="InterPro" id="IPR000192">
    <property type="entry name" value="Aminotrans_V_dom"/>
</dbReference>
<dbReference type="RefSeq" id="WP_092572262.1">
    <property type="nucleotide sequence ID" value="NZ_FOEN01000008.1"/>
</dbReference>
<dbReference type="CDD" id="cd06453">
    <property type="entry name" value="SufS_like"/>
    <property type="match status" value="1"/>
</dbReference>
<dbReference type="OrthoDB" id="9804366at2"/>
<dbReference type="AlphaFoldDB" id="A0A1H9F5I9"/>
<organism evidence="8 9">
    <name type="scientific">Ignavigranum ruoffiae</name>
    <dbReference type="NCBI Taxonomy" id="89093"/>
    <lineage>
        <taxon>Bacteria</taxon>
        <taxon>Bacillati</taxon>
        <taxon>Bacillota</taxon>
        <taxon>Bacilli</taxon>
        <taxon>Lactobacillales</taxon>
        <taxon>Aerococcaceae</taxon>
        <taxon>Ignavigranum</taxon>
    </lineage>
</organism>
<comment type="catalytic activity">
    <reaction evidence="6">
        <text>(sulfur carrier)-H + L-cysteine = (sulfur carrier)-SH + L-alanine</text>
        <dbReference type="Rhea" id="RHEA:43892"/>
        <dbReference type="Rhea" id="RHEA-COMP:14737"/>
        <dbReference type="Rhea" id="RHEA-COMP:14739"/>
        <dbReference type="ChEBI" id="CHEBI:29917"/>
        <dbReference type="ChEBI" id="CHEBI:35235"/>
        <dbReference type="ChEBI" id="CHEBI:57972"/>
        <dbReference type="ChEBI" id="CHEBI:64428"/>
        <dbReference type="EC" id="2.8.1.7"/>
    </reaction>
</comment>
<proteinExistence type="inferred from homology"/>
<dbReference type="NCBIfam" id="TIGR01979">
    <property type="entry name" value="sufS"/>
    <property type="match status" value="1"/>
</dbReference>
<dbReference type="PANTHER" id="PTHR43586:SF8">
    <property type="entry name" value="CYSTEINE DESULFURASE 1, CHLOROPLASTIC"/>
    <property type="match status" value="1"/>
</dbReference>
<dbReference type="PIRSF" id="PIRSF005572">
    <property type="entry name" value="NifS"/>
    <property type="match status" value="1"/>
</dbReference>
<keyword evidence="8" id="KW-0456">Lyase</keyword>
<dbReference type="GO" id="GO:0031071">
    <property type="term" value="F:cysteine desulfurase activity"/>
    <property type="evidence" value="ECO:0007669"/>
    <property type="project" value="UniProtKB-EC"/>
</dbReference>
<sequence length="407" mass="45341">MKLNQVRKDFPILDQHVNQAPLIYFDNAATTQKPQSVIQAMVDYYQRDNANIHRGVHTLAQRATDLYEQGRQKVADFIGAQAEEIIFNRGTTEGLNFVIRSLIEPVVNSGDRILTTKLEHHSALVPLQALCERRQAQIEFLPLQTDNWQVDLNALNKLDPQGIKAIVIQQMSNVLGVVQPIKDLAGWAKQYGILVIVDGAQAVPHLPVNVKDLAVDGYCWGAHKMYGPTGIGACYLAKEHHETTPPLFYGGEMIHHVGDYHSDFKESPWKYEAGTMPIAQVVGFAAAIDYINQVSYPAIQQSQANLGQTLYQGMRAMDGIELYQNAELAQQGIISFNLQGIHPHDVATAYDLEGIAVRAGHHCCQPLMRELNCQATVRASLGLYNTPAEVDRFLAVTEKVRDFFAWA</sequence>
<dbReference type="InterPro" id="IPR015422">
    <property type="entry name" value="PyrdxlP-dep_Trfase_small"/>
</dbReference>